<reference evidence="1 2" key="1">
    <citation type="submission" date="2022-07" db="EMBL/GenBank/DDBJ databases">
        <title>Photobacterium pectinilyticum sp. nov., a marine bacterium isolated from surface seawater of Qingdao offshore.</title>
        <authorList>
            <person name="Wang X."/>
        </authorList>
    </citation>
    <scope>NUCLEOTIDE SEQUENCE [LARGE SCALE GENOMIC DNA]</scope>
    <source>
        <strain evidence="1 2">ZSDE20</strain>
    </source>
</reference>
<evidence type="ECO:0000313" key="2">
    <source>
        <dbReference type="Proteomes" id="UP001524460"/>
    </source>
</evidence>
<proteinExistence type="predicted"/>
<keyword evidence="2" id="KW-1185">Reference proteome</keyword>
<gene>
    <name evidence="1" type="ORF">NHN17_09930</name>
</gene>
<sequence length="434" mass="49297">MILAQDVSQLNVFHDHRMNCVQINELIRKVNSTDERFRASFEKYYSSTNSVVKERMQFILGLIETLSSWDSSDEKAYQAAFENVIKAETFIDQIACLNELVEMVSSDVCAYYDQLVVEYSQGEASVYYSNFDDVSFDMTLDETSDVVTDFEDLAFAVRMVSLAGGLFENINFNHLRKEWQAAVELMINVLYSIPHQGGMNLTFVRNWDALEHLIDLMAYEAMPETSHDLDTLAKNLTSVSKLLEWNDDQLAAYIVAGDEARIDDLMCGTGATTEVKDFFNNLCYSPADFVPYIAVKKLELEAKEHINKFVNHGSPKANLQAIANTIDQPTNEQERGITELVNQLIEQVDEIPETPTMIQDEVDLTGSNILSVTFSEDQSWLVKSAEDWLSNDLAERGTAFCVPKKPSDLFQWLKCYAFLVSVTIRLKEISNRKV</sequence>
<evidence type="ECO:0000313" key="1">
    <source>
        <dbReference type="EMBL" id="MCQ1058376.1"/>
    </source>
</evidence>
<name>A0ABT1N3S8_9GAMM</name>
<protein>
    <submittedName>
        <fullName evidence="1">Uncharacterized protein</fullName>
    </submittedName>
</protein>
<dbReference type="Proteomes" id="UP001524460">
    <property type="component" value="Unassembled WGS sequence"/>
</dbReference>
<dbReference type="RefSeq" id="WP_255042253.1">
    <property type="nucleotide sequence ID" value="NZ_JANEYT010000018.1"/>
</dbReference>
<comment type="caution">
    <text evidence="1">The sequence shown here is derived from an EMBL/GenBank/DDBJ whole genome shotgun (WGS) entry which is preliminary data.</text>
</comment>
<organism evidence="1 2">
    <name type="scientific">Photobacterium pectinilyticum</name>
    <dbReference type="NCBI Taxonomy" id="2906793"/>
    <lineage>
        <taxon>Bacteria</taxon>
        <taxon>Pseudomonadati</taxon>
        <taxon>Pseudomonadota</taxon>
        <taxon>Gammaproteobacteria</taxon>
        <taxon>Vibrionales</taxon>
        <taxon>Vibrionaceae</taxon>
        <taxon>Photobacterium</taxon>
    </lineage>
</organism>
<dbReference type="EMBL" id="JANEYT010000018">
    <property type="protein sequence ID" value="MCQ1058376.1"/>
    <property type="molecule type" value="Genomic_DNA"/>
</dbReference>
<accession>A0ABT1N3S8</accession>